<feature type="domain" description="Ig-like" evidence="12">
    <location>
        <begin position="474"/>
        <end position="555"/>
    </location>
</feature>
<feature type="domain" description="Ig-like" evidence="12">
    <location>
        <begin position="207"/>
        <end position="291"/>
    </location>
</feature>
<evidence type="ECO:0000259" key="13">
    <source>
        <dbReference type="PROSITE" id="PS50853"/>
    </source>
</evidence>
<dbReference type="Pfam" id="PF00041">
    <property type="entry name" value="fn3"/>
    <property type="match status" value="1"/>
</dbReference>
<feature type="domain" description="Fibronectin type-III" evidence="13">
    <location>
        <begin position="977"/>
        <end position="1076"/>
    </location>
</feature>
<keyword evidence="3 11" id="KW-0732">Signal</keyword>
<evidence type="ECO:0000256" key="9">
    <source>
        <dbReference type="SAM" id="MobiDB-lite"/>
    </source>
</evidence>
<dbReference type="Gene3D" id="2.60.40.10">
    <property type="entry name" value="Immunoglobulins"/>
    <property type="match status" value="12"/>
</dbReference>
<reference evidence="14" key="1">
    <citation type="journal article" date="2023" name="G3 (Bethesda)">
        <title>Whole genome assembly and annotation of the endangered Caribbean coral Acropora cervicornis.</title>
        <authorList>
            <person name="Selwyn J.D."/>
            <person name="Vollmer S.V."/>
        </authorList>
    </citation>
    <scope>NUCLEOTIDE SEQUENCE</scope>
    <source>
        <strain evidence="14">K2</strain>
    </source>
</reference>
<protein>
    <submittedName>
        <fullName evidence="14">Hemicentin-1</fullName>
    </submittedName>
</protein>
<evidence type="ECO:0000256" key="7">
    <source>
        <dbReference type="ARBA" id="ARBA00023157"/>
    </source>
</evidence>
<organism evidence="14 15">
    <name type="scientific">Acropora cervicornis</name>
    <name type="common">Staghorn coral</name>
    <dbReference type="NCBI Taxonomy" id="6130"/>
    <lineage>
        <taxon>Eukaryota</taxon>
        <taxon>Metazoa</taxon>
        <taxon>Cnidaria</taxon>
        <taxon>Anthozoa</taxon>
        <taxon>Hexacorallia</taxon>
        <taxon>Scleractinia</taxon>
        <taxon>Astrocoeniina</taxon>
        <taxon>Acroporidae</taxon>
        <taxon>Acropora</taxon>
    </lineage>
</organism>
<dbReference type="GO" id="GO:0005886">
    <property type="term" value="C:plasma membrane"/>
    <property type="evidence" value="ECO:0007669"/>
    <property type="project" value="TreeGrafter"/>
</dbReference>
<evidence type="ECO:0000256" key="5">
    <source>
        <dbReference type="ARBA" id="ARBA00022989"/>
    </source>
</evidence>
<keyword evidence="2 10" id="KW-0812">Transmembrane</keyword>
<dbReference type="Proteomes" id="UP001249851">
    <property type="component" value="Unassembled WGS sequence"/>
</dbReference>
<feature type="domain" description="Ig-like" evidence="12">
    <location>
        <begin position="22"/>
        <end position="108"/>
    </location>
</feature>
<feature type="compositionally biased region" description="Basic and acidic residues" evidence="9">
    <location>
        <begin position="1340"/>
        <end position="1350"/>
    </location>
</feature>
<evidence type="ECO:0000256" key="6">
    <source>
        <dbReference type="ARBA" id="ARBA00023136"/>
    </source>
</evidence>
<evidence type="ECO:0000313" key="15">
    <source>
        <dbReference type="Proteomes" id="UP001249851"/>
    </source>
</evidence>
<comment type="caution">
    <text evidence="14">The sequence shown here is derived from an EMBL/GenBank/DDBJ whole genome shotgun (WGS) entry which is preliminary data.</text>
</comment>
<dbReference type="SUPFAM" id="SSF49265">
    <property type="entry name" value="Fibronectin type III"/>
    <property type="match status" value="2"/>
</dbReference>
<dbReference type="Pfam" id="PF07679">
    <property type="entry name" value="I-set"/>
    <property type="match status" value="3"/>
</dbReference>
<dbReference type="SMART" id="SM00408">
    <property type="entry name" value="IGc2"/>
    <property type="match status" value="9"/>
</dbReference>
<dbReference type="PANTHER" id="PTHR45080">
    <property type="entry name" value="CONTACTIN 5"/>
    <property type="match status" value="1"/>
</dbReference>
<evidence type="ECO:0000256" key="11">
    <source>
        <dbReference type="SAM" id="SignalP"/>
    </source>
</evidence>
<dbReference type="CDD" id="cd00096">
    <property type="entry name" value="Ig"/>
    <property type="match status" value="2"/>
</dbReference>
<feature type="compositionally biased region" description="Basic and acidic residues" evidence="9">
    <location>
        <begin position="1299"/>
        <end position="1317"/>
    </location>
</feature>
<accession>A0AAD9QSS8</accession>
<dbReference type="EMBL" id="JARQWQ010000016">
    <property type="protein sequence ID" value="KAK2566723.1"/>
    <property type="molecule type" value="Genomic_DNA"/>
</dbReference>
<dbReference type="SMART" id="SM00409">
    <property type="entry name" value="IG"/>
    <property type="match status" value="8"/>
</dbReference>
<dbReference type="InterPro" id="IPR036179">
    <property type="entry name" value="Ig-like_dom_sf"/>
</dbReference>
<feature type="signal peptide" evidence="11">
    <location>
        <begin position="1"/>
        <end position="20"/>
    </location>
</feature>
<dbReference type="InterPro" id="IPR013106">
    <property type="entry name" value="Ig_V-set"/>
</dbReference>
<keyword evidence="15" id="KW-1185">Reference proteome</keyword>
<comment type="subcellular location">
    <subcellularLocation>
        <location evidence="1">Membrane</location>
        <topology evidence="1">Single-pass membrane protein</topology>
    </subcellularLocation>
</comment>
<dbReference type="InterPro" id="IPR050958">
    <property type="entry name" value="Cell_Adh-Cytoskel_Orgn"/>
</dbReference>
<feature type="chain" id="PRO_5041976004" evidence="11">
    <location>
        <begin position="21"/>
        <end position="1436"/>
    </location>
</feature>
<keyword evidence="7" id="KW-1015">Disulfide bond</keyword>
<gene>
    <name evidence="14" type="ORF">P5673_009395</name>
</gene>
<dbReference type="Pfam" id="PF13927">
    <property type="entry name" value="Ig_3"/>
    <property type="match status" value="5"/>
</dbReference>
<evidence type="ECO:0000256" key="8">
    <source>
        <dbReference type="ARBA" id="ARBA00023319"/>
    </source>
</evidence>
<feature type="compositionally biased region" description="Low complexity" evidence="9">
    <location>
        <begin position="1144"/>
        <end position="1157"/>
    </location>
</feature>
<evidence type="ECO:0000256" key="3">
    <source>
        <dbReference type="ARBA" id="ARBA00022729"/>
    </source>
</evidence>
<dbReference type="InterPro" id="IPR036116">
    <property type="entry name" value="FN3_sf"/>
</dbReference>
<dbReference type="GO" id="GO:0008046">
    <property type="term" value="F:axon guidance receptor activity"/>
    <property type="evidence" value="ECO:0007669"/>
    <property type="project" value="TreeGrafter"/>
</dbReference>
<evidence type="ECO:0000256" key="10">
    <source>
        <dbReference type="SAM" id="Phobius"/>
    </source>
</evidence>
<reference evidence="14" key="2">
    <citation type="journal article" date="2023" name="Science">
        <title>Genomic signatures of disease resistance in endangered staghorn corals.</title>
        <authorList>
            <person name="Vollmer S.V."/>
            <person name="Selwyn J.D."/>
            <person name="Despard B.A."/>
            <person name="Roesel C.L."/>
        </authorList>
    </citation>
    <scope>NUCLEOTIDE SEQUENCE</scope>
    <source>
        <strain evidence="14">K2</strain>
    </source>
</reference>
<dbReference type="InterPro" id="IPR003961">
    <property type="entry name" value="FN3_dom"/>
</dbReference>
<dbReference type="SMART" id="SM00060">
    <property type="entry name" value="FN3"/>
    <property type="match status" value="3"/>
</dbReference>
<dbReference type="FunFam" id="2.60.40.10:FF:000032">
    <property type="entry name" value="palladin isoform X1"/>
    <property type="match status" value="2"/>
</dbReference>
<feature type="region of interest" description="Disordered" evidence="9">
    <location>
        <begin position="1269"/>
        <end position="1401"/>
    </location>
</feature>
<feature type="domain" description="Fibronectin type-III" evidence="13">
    <location>
        <begin position="822"/>
        <end position="913"/>
    </location>
</feature>
<feature type="domain" description="Ig-like" evidence="12">
    <location>
        <begin position="652"/>
        <end position="730"/>
    </location>
</feature>
<dbReference type="GO" id="GO:0043025">
    <property type="term" value="C:neuronal cell body"/>
    <property type="evidence" value="ECO:0007669"/>
    <property type="project" value="TreeGrafter"/>
</dbReference>
<dbReference type="GO" id="GO:0050808">
    <property type="term" value="P:synapse organization"/>
    <property type="evidence" value="ECO:0007669"/>
    <property type="project" value="TreeGrafter"/>
</dbReference>
<sequence length="1436" mass="156526">MWSFPLILFLVFHIHLNTGAGPVFLKMPSFQSKLKGNTLIYECQIDAAQPEYNWFKDGANITKGNISLTNYVSSLTITDLQFSDAGNYTCAATDTQTAQQGSKTGILAVKGKPTIIQPPSVLVAYVGQPGVFHCVAVGDPKPSIQWRNDSDVVTTGGRLEVFVNGTLKIKSLLKSDDSSFFTCEAENLYGSTSAIASLKVKDPPTLPVFTERPANKTETEEGRVTFSCRASGNPFPLITWTKLVGSIPSDRRQEPSPGSLRIINLQLEDEGIYICTAQNLVGNITAKAFLRIEGYPRITARPSNKVVMENSSVQFHCSTEGDPPPSVEWTTPSGVKLRHQSLPSLGSKKVLMNNSLSITTVTKVDAGRYICTARNKIGSRSAEATLTVLAPPRFSSPLQNKTAITGSQFAIDCRAEGVPLPYFQWLFNGSVVAVQQSLHLSVVSPVNQGFYTCIANNSLGLVQGSFYLTVQALPVFTQTPRNQTIPKGRTATFPCTVRGDPTPSIKWYKSNVAVNSGKNVVILSNGTLLVTRVTHLDSGWFTCRAENQAGTIEVKAFLLVADFPVFTSPPSNASVEEGSSVTLSCRAHGPDQPIITWLLDDGSGIAVSIVTGGDVQVDPAGDLKYAKVASKDRGLHICKACNTAGCKTTISPRFPISPAPVYVLSGSTAVLECRPDSSPPATISWTRKGHSLLATGNKYIVQNAQSVDEGMYSCEATNTYGTAKGNVQLSIGTKAVITDFEQTSPEVDKVLIKCSVEGDPSPDVTWYLGNTRLPDKRKYPDYDVTAAASLRVPTAAVVLHVFLCNCSNPLNSVAKLAKVPDSPSQVKITKIMETSLQVSWAPANPLDLVLQYMVEVRHMQGAWKPVLETIQGTSVLPINLHSFTAYQFRVKAKNGLGTSNYSKPSQNVTTLEGATLNGYLHTIRYRIDFTPLNGNKSHDILVSHSSSDSPQSMTLHGLLPDTTYSVRVYAWRTRDDGVERWSGPASKTVKTRQLVPMTPPVDLTAESNGAYQIMVKWKKHKNATAYVQLQIVGMLNTVQLILDLKPNTQYEVKARMYSNAGIGPFSEPLVVKTDVDALAESSKLTSEEQQSGFLVAVINTVIGIFLLFVLIAFACFRQRQSNPSRQSFRIDNLPENPPNRDRTGGNSSSVSTSYDSDGSFEGTYNFAAEDDEIDEQMFAGDRNSTPFGDSRHLYGDPTKLNVAQTTSTEFTEGGGIRLENYKPRVSPLLSPKDGTTVYASVEFNQAQGPSSDFASTKFKGLTGMDIKGSFSEQKEEPPDWVPPPPPIKKDEPQVQNDLEDQRTGPDTVTKDAVEYSAKEPTSSEPPLYAQVDLSKKKNRRTTEESPHSIKNEQPTTNGSLEYDADTSEDDSIAWPSPPPPPPPLKSASPTGDSEWERPLPPEILALQGRRDRMAIFLVPKFWLMEKTTNCMDNKSN</sequence>
<dbReference type="GO" id="GO:0007156">
    <property type="term" value="P:homophilic cell adhesion via plasma membrane adhesion molecules"/>
    <property type="evidence" value="ECO:0007669"/>
    <property type="project" value="TreeGrafter"/>
</dbReference>
<feature type="domain" description="Ig-like" evidence="12">
    <location>
        <begin position="296"/>
        <end position="387"/>
    </location>
</feature>
<dbReference type="PROSITE" id="PS50835">
    <property type="entry name" value="IG_LIKE"/>
    <property type="match status" value="8"/>
</dbReference>
<feature type="domain" description="Ig-like" evidence="12">
    <location>
        <begin position="564"/>
        <end position="651"/>
    </location>
</feature>
<feature type="domain" description="Ig-like" evidence="12">
    <location>
        <begin position="113"/>
        <end position="201"/>
    </location>
</feature>
<feature type="transmembrane region" description="Helical" evidence="10">
    <location>
        <begin position="1093"/>
        <end position="1116"/>
    </location>
</feature>
<dbReference type="CDD" id="cd00063">
    <property type="entry name" value="FN3"/>
    <property type="match status" value="2"/>
</dbReference>
<dbReference type="FunFam" id="2.60.40.10:FF:000008">
    <property type="entry name" value="roundabout homolog 2 isoform X2"/>
    <property type="match status" value="1"/>
</dbReference>
<evidence type="ECO:0000256" key="1">
    <source>
        <dbReference type="ARBA" id="ARBA00004167"/>
    </source>
</evidence>
<dbReference type="InterPro" id="IPR003599">
    <property type="entry name" value="Ig_sub"/>
</dbReference>
<evidence type="ECO:0000256" key="4">
    <source>
        <dbReference type="ARBA" id="ARBA00022737"/>
    </source>
</evidence>
<dbReference type="PANTHER" id="PTHR45080:SF31">
    <property type="entry name" value="MYOTILIN"/>
    <property type="match status" value="1"/>
</dbReference>
<dbReference type="InterPro" id="IPR013098">
    <property type="entry name" value="Ig_I-set"/>
</dbReference>
<feature type="compositionally biased region" description="Pro residues" evidence="9">
    <location>
        <begin position="1375"/>
        <end position="1384"/>
    </location>
</feature>
<name>A0AAD9QSS8_ACRCE</name>
<evidence type="ECO:0000313" key="14">
    <source>
        <dbReference type="EMBL" id="KAK2566723.1"/>
    </source>
</evidence>
<keyword evidence="8" id="KW-0393">Immunoglobulin domain</keyword>
<dbReference type="InterPro" id="IPR007110">
    <property type="entry name" value="Ig-like_dom"/>
</dbReference>
<dbReference type="SUPFAM" id="SSF48726">
    <property type="entry name" value="Immunoglobulin"/>
    <property type="match status" value="8"/>
</dbReference>
<evidence type="ECO:0000259" key="12">
    <source>
        <dbReference type="PROSITE" id="PS50835"/>
    </source>
</evidence>
<dbReference type="InterPro" id="IPR003598">
    <property type="entry name" value="Ig_sub2"/>
</dbReference>
<feature type="compositionally biased region" description="Acidic residues" evidence="9">
    <location>
        <begin position="1362"/>
        <end position="1371"/>
    </location>
</feature>
<keyword evidence="6 10" id="KW-0472">Membrane</keyword>
<keyword evidence="5 10" id="KW-1133">Transmembrane helix</keyword>
<dbReference type="SMART" id="SM00406">
    <property type="entry name" value="IGv"/>
    <property type="match status" value="3"/>
</dbReference>
<dbReference type="InterPro" id="IPR013783">
    <property type="entry name" value="Ig-like_fold"/>
</dbReference>
<dbReference type="GO" id="GO:0030424">
    <property type="term" value="C:axon"/>
    <property type="evidence" value="ECO:0007669"/>
    <property type="project" value="TreeGrafter"/>
</dbReference>
<keyword evidence="4" id="KW-0677">Repeat</keyword>
<feature type="domain" description="Ig-like" evidence="12">
    <location>
        <begin position="392"/>
        <end position="469"/>
    </location>
</feature>
<proteinExistence type="predicted"/>
<evidence type="ECO:0000256" key="2">
    <source>
        <dbReference type="ARBA" id="ARBA00022692"/>
    </source>
</evidence>
<dbReference type="PROSITE" id="PS50853">
    <property type="entry name" value="FN3"/>
    <property type="match status" value="2"/>
</dbReference>
<feature type="region of interest" description="Disordered" evidence="9">
    <location>
        <begin position="1125"/>
        <end position="1157"/>
    </location>
</feature>